<sequence>MLQLITTIFVVILGSALCSSIETALFSVSTLRVRQLAQSNNPSAVALLAIREKMNRPIATIVILNNIFNIIGSIVTGGVATQALGSQWLGIFSAVLTFLIIIFGEIIPKTLGERYCEPISLLAAIPITGLSIVFTPLVWILENVTAPFSKGKKRPTTNEAEIKLLANIGQQEGIIESDEAEMIQRVFKLNDVVAADLMTPRIMVTHINGNWTIAEAQSEIIASQHTRIIVTDNSIDQVIGFSLKQELLTAIVEGNQNYQVAKLVRKVRFVPEVIHADRLLKNFIEAREHLAVVVDEYGSVAGVVTLEDVLELITGEIVDETDRNIDLQEIARKKREKMLQSMTVDGSYLK</sequence>
<dbReference type="CDD" id="cd04590">
    <property type="entry name" value="CBS_pair_CorC_HlyC_assoc"/>
    <property type="match status" value="1"/>
</dbReference>
<feature type="transmembrane region" description="Helical" evidence="9">
    <location>
        <begin position="119"/>
        <end position="141"/>
    </location>
</feature>
<keyword evidence="6 8" id="KW-0472">Membrane</keyword>
<organism evidence="12 13">
    <name type="scientific">Trichormus variabilis NIES-23</name>
    <dbReference type="NCBI Taxonomy" id="1973479"/>
    <lineage>
        <taxon>Bacteria</taxon>
        <taxon>Bacillati</taxon>
        <taxon>Cyanobacteriota</taxon>
        <taxon>Cyanophyceae</taxon>
        <taxon>Nostocales</taxon>
        <taxon>Nostocaceae</taxon>
        <taxon>Trichormus</taxon>
    </lineage>
</organism>
<evidence type="ECO:0000256" key="3">
    <source>
        <dbReference type="ARBA" id="ARBA00022737"/>
    </source>
</evidence>
<evidence type="ECO:0000256" key="4">
    <source>
        <dbReference type="ARBA" id="ARBA00022989"/>
    </source>
</evidence>
<reference evidence="12 13" key="1">
    <citation type="submission" date="2017-06" db="EMBL/GenBank/DDBJ databases">
        <title>Genome sequencing of cyanobaciteial culture collection at National Institute for Environmental Studies (NIES).</title>
        <authorList>
            <person name="Hirose Y."/>
            <person name="Shimura Y."/>
            <person name="Fujisawa T."/>
            <person name="Nakamura Y."/>
            <person name="Kawachi M."/>
        </authorList>
    </citation>
    <scope>NUCLEOTIDE SEQUENCE [LARGE SCALE GENOMIC DNA]</scope>
    <source>
        <strain evidence="12 13">NIES-23</strain>
    </source>
</reference>
<feature type="transmembrane region" description="Helical" evidence="9">
    <location>
        <begin position="88"/>
        <end position="107"/>
    </location>
</feature>
<gene>
    <name evidence="12" type="ORF">NIES23_40950</name>
</gene>
<accession>A0A1Z4KQT6</accession>
<dbReference type="InterPro" id="IPR044751">
    <property type="entry name" value="Ion_transp-like_CBS"/>
</dbReference>
<dbReference type="PANTHER" id="PTHR22777">
    <property type="entry name" value="HEMOLYSIN-RELATED"/>
    <property type="match status" value="1"/>
</dbReference>
<comment type="subcellular location">
    <subcellularLocation>
        <location evidence="1">Membrane</location>
        <topology evidence="1">Multi-pass membrane protein</topology>
    </subcellularLocation>
</comment>
<keyword evidence="3" id="KW-0677">Repeat</keyword>
<dbReference type="Pfam" id="PF00571">
    <property type="entry name" value="CBS"/>
    <property type="match status" value="1"/>
</dbReference>
<keyword evidence="5 7" id="KW-0129">CBS domain</keyword>
<dbReference type="GO" id="GO:0005886">
    <property type="term" value="C:plasma membrane"/>
    <property type="evidence" value="ECO:0007669"/>
    <property type="project" value="TreeGrafter"/>
</dbReference>
<dbReference type="InterPro" id="IPR000644">
    <property type="entry name" value="CBS_dom"/>
</dbReference>
<evidence type="ECO:0000313" key="12">
    <source>
        <dbReference type="EMBL" id="BAY71278.1"/>
    </source>
</evidence>
<keyword evidence="2 8" id="KW-0812">Transmembrane</keyword>
<dbReference type="PROSITE" id="PS51846">
    <property type="entry name" value="CNNM"/>
    <property type="match status" value="1"/>
</dbReference>
<feature type="domain" description="CBS" evidence="10">
    <location>
        <begin position="263"/>
        <end position="320"/>
    </location>
</feature>
<evidence type="ECO:0000256" key="1">
    <source>
        <dbReference type="ARBA" id="ARBA00004141"/>
    </source>
</evidence>
<evidence type="ECO:0000259" key="10">
    <source>
        <dbReference type="PROSITE" id="PS51371"/>
    </source>
</evidence>
<dbReference type="PANTHER" id="PTHR22777:SF4">
    <property type="entry name" value="UPF0053 PROTEIN SLL1254"/>
    <property type="match status" value="1"/>
</dbReference>
<evidence type="ECO:0000259" key="11">
    <source>
        <dbReference type="PROSITE" id="PS51846"/>
    </source>
</evidence>
<evidence type="ECO:0000256" key="8">
    <source>
        <dbReference type="PROSITE-ProRule" id="PRU01193"/>
    </source>
</evidence>
<evidence type="ECO:0000256" key="2">
    <source>
        <dbReference type="ARBA" id="ARBA00022692"/>
    </source>
</evidence>
<evidence type="ECO:0008006" key="14">
    <source>
        <dbReference type="Google" id="ProtNLM"/>
    </source>
</evidence>
<keyword evidence="4 8" id="KW-1133">Transmembrane helix</keyword>
<dbReference type="Proteomes" id="UP000217507">
    <property type="component" value="Chromosome"/>
</dbReference>
<feature type="domain" description="CNNM transmembrane" evidence="11">
    <location>
        <begin position="1"/>
        <end position="179"/>
    </location>
</feature>
<evidence type="ECO:0000256" key="7">
    <source>
        <dbReference type="PROSITE-ProRule" id="PRU00703"/>
    </source>
</evidence>
<proteinExistence type="predicted"/>
<dbReference type="InterPro" id="IPR046342">
    <property type="entry name" value="CBS_dom_sf"/>
</dbReference>
<dbReference type="PROSITE" id="PS51371">
    <property type="entry name" value="CBS"/>
    <property type="match status" value="1"/>
</dbReference>
<evidence type="ECO:0000256" key="5">
    <source>
        <dbReference type="ARBA" id="ARBA00023122"/>
    </source>
</evidence>
<dbReference type="Pfam" id="PF01595">
    <property type="entry name" value="CNNM"/>
    <property type="match status" value="1"/>
</dbReference>
<dbReference type="Gene3D" id="3.10.580.10">
    <property type="entry name" value="CBS-domain"/>
    <property type="match status" value="1"/>
</dbReference>
<dbReference type="FunFam" id="3.10.580.10:FF:000002">
    <property type="entry name" value="Magnesium/cobalt efflux protein CorC"/>
    <property type="match status" value="1"/>
</dbReference>
<feature type="transmembrane region" description="Helical" evidence="9">
    <location>
        <begin position="58"/>
        <end position="81"/>
    </location>
</feature>
<dbReference type="AlphaFoldDB" id="A0A1Z4KQT6"/>
<name>A0A1Z4KQT6_ANAVA</name>
<dbReference type="SUPFAM" id="SSF54631">
    <property type="entry name" value="CBS-domain pair"/>
    <property type="match status" value="1"/>
</dbReference>
<dbReference type="InterPro" id="IPR002550">
    <property type="entry name" value="CNNM"/>
</dbReference>
<dbReference type="EMBL" id="AP018216">
    <property type="protein sequence ID" value="BAY71278.1"/>
    <property type="molecule type" value="Genomic_DNA"/>
</dbReference>
<evidence type="ECO:0000256" key="9">
    <source>
        <dbReference type="SAM" id="Phobius"/>
    </source>
</evidence>
<protein>
    <recommendedName>
        <fullName evidence="14">Hemolysin</fullName>
    </recommendedName>
</protein>
<evidence type="ECO:0000313" key="13">
    <source>
        <dbReference type="Proteomes" id="UP000217507"/>
    </source>
</evidence>
<evidence type="ECO:0000256" key="6">
    <source>
        <dbReference type="ARBA" id="ARBA00023136"/>
    </source>
</evidence>